<proteinExistence type="predicted"/>
<dbReference type="NCBIfam" id="TIGR02595">
    <property type="entry name" value="PEP_CTERM"/>
    <property type="match status" value="1"/>
</dbReference>
<feature type="domain" description="Ice-binding protein C-terminal" evidence="2">
    <location>
        <begin position="184"/>
        <end position="204"/>
    </location>
</feature>
<organism evidence="3 4">
    <name type="scientific">Anaerohalosphaera lusitana</name>
    <dbReference type="NCBI Taxonomy" id="1936003"/>
    <lineage>
        <taxon>Bacteria</taxon>
        <taxon>Pseudomonadati</taxon>
        <taxon>Planctomycetota</taxon>
        <taxon>Phycisphaerae</taxon>
        <taxon>Sedimentisphaerales</taxon>
        <taxon>Anaerohalosphaeraceae</taxon>
        <taxon>Anaerohalosphaera</taxon>
    </lineage>
</organism>
<dbReference type="InterPro" id="IPR013424">
    <property type="entry name" value="Ice-binding_C"/>
</dbReference>
<dbReference type="Proteomes" id="UP000189674">
    <property type="component" value="Chromosome"/>
</dbReference>
<evidence type="ECO:0000256" key="1">
    <source>
        <dbReference type="SAM" id="SignalP"/>
    </source>
</evidence>
<dbReference type="Pfam" id="PF07589">
    <property type="entry name" value="PEP-CTERM"/>
    <property type="match status" value="1"/>
</dbReference>
<evidence type="ECO:0000259" key="2">
    <source>
        <dbReference type="Pfam" id="PF07589"/>
    </source>
</evidence>
<feature type="chain" id="PRO_5013182898" description="Ice-binding protein C-terminal domain-containing protein" evidence="1">
    <location>
        <begin position="24"/>
        <end position="204"/>
    </location>
</feature>
<keyword evidence="4" id="KW-1185">Reference proteome</keyword>
<evidence type="ECO:0000313" key="3">
    <source>
        <dbReference type="EMBL" id="AQT67568.1"/>
    </source>
</evidence>
<name>A0A1U9NIJ6_9BACT</name>
<keyword evidence="1" id="KW-0732">Signal</keyword>
<dbReference type="OrthoDB" id="299590at2"/>
<dbReference type="AlphaFoldDB" id="A0A1U9NIJ6"/>
<accession>A0A1U9NIJ6</accession>
<protein>
    <recommendedName>
        <fullName evidence="2">Ice-binding protein C-terminal domain-containing protein</fullName>
    </recommendedName>
</protein>
<dbReference type="EMBL" id="CP019791">
    <property type="protein sequence ID" value="AQT67568.1"/>
    <property type="molecule type" value="Genomic_DNA"/>
</dbReference>
<reference evidence="4" key="1">
    <citation type="submission" date="2017-02" db="EMBL/GenBank/DDBJ databases">
        <title>Comparative genomics and description of representatives of a novel lineage of planctomycetes thriving in anoxic sediments.</title>
        <authorList>
            <person name="Spring S."/>
            <person name="Bunk B."/>
            <person name="Sproer C."/>
        </authorList>
    </citation>
    <scope>NUCLEOTIDE SEQUENCE [LARGE SCALE GENOMIC DNA]</scope>
    <source>
        <strain evidence="4">ST-NAGAB-D1</strain>
    </source>
</reference>
<evidence type="ECO:0000313" key="4">
    <source>
        <dbReference type="Proteomes" id="UP000189674"/>
    </source>
</evidence>
<dbReference type="KEGG" id="alus:STSP2_00716"/>
<dbReference type="STRING" id="1936003.STSP2_00716"/>
<feature type="signal peptide" evidence="1">
    <location>
        <begin position="1"/>
        <end position="23"/>
    </location>
</feature>
<gene>
    <name evidence="3" type="ORF">STSP2_00716</name>
</gene>
<dbReference type="RefSeq" id="WP_146659874.1">
    <property type="nucleotide sequence ID" value="NZ_CP019791.1"/>
</dbReference>
<sequence precursor="true">MLRTRFSVLMTVLVCCISIPAFSAFVSIDPDAYGDGVDVSDIYSDATLSSVGGYPGLDGRVYAVEDGFASTGTMVFGNNLGFGSQWSADNNLGFALRVDFHQNANSVAIDLIGDDASDSAIVQAYNAQGQLIAEERAYFIGAGQVVRAQLDRPEYDIAYITAGGLTINGQAETIHLDNIEANVIPEPASLLLLGLGAAVLRRRK</sequence>